<evidence type="ECO:0000313" key="20">
    <source>
        <dbReference type="EMBL" id="RYR49658.1"/>
    </source>
</evidence>
<dbReference type="Proteomes" id="UP000289738">
    <property type="component" value="Chromosome A07"/>
</dbReference>
<dbReference type="Pfam" id="PF12819">
    <property type="entry name" value="Malectin_like"/>
    <property type="match status" value="1"/>
</dbReference>
<dbReference type="InterPro" id="IPR008271">
    <property type="entry name" value="Ser/Thr_kinase_AS"/>
</dbReference>
<dbReference type="PANTHER" id="PTHR45631">
    <property type="entry name" value="OS07G0107800 PROTEIN-RELATED"/>
    <property type="match status" value="1"/>
</dbReference>
<comment type="catalytic activity">
    <reaction evidence="16">
        <text>L-threonyl-[protein] + ATP = O-phospho-L-threonyl-[protein] + ADP + H(+)</text>
        <dbReference type="Rhea" id="RHEA:46608"/>
        <dbReference type="Rhea" id="RHEA-COMP:11060"/>
        <dbReference type="Rhea" id="RHEA-COMP:11605"/>
        <dbReference type="ChEBI" id="CHEBI:15378"/>
        <dbReference type="ChEBI" id="CHEBI:30013"/>
        <dbReference type="ChEBI" id="CHEBI:30616"/>
        <dbReference type="ChEBI" id="CHEBI:61977"/>
        <dbReference type="ChEBI" id="CHEBI:456216"/>
        <dbReference type="EC" id="2.7.11.1"/>
    </reaction>
</comment>
<organism evidence="20 21">
    <name type="scientific">Arachis hypogaea</name>
    <name type="common">Peanut</name>
    <dbReference type="NCBI Taxonomy" id="3818"/>
    <lineage>
        <taxon>Eukaryota</taxon>
        <taxon>Viridiplantae</taxon>
        <taxon>Streptophyta</taxon>
        <taxon>Embryophyta</taxon>
        <taxon>Tracheophyta</taxon>
        <taxon>Spermatophyta</taxon>
        <taxon>Magnoliopsida</taxon>
        <taxon>eudicotyledons</taxon>
        <taxon>Gunneridae</taxon>
        <taxon>Pentapetalae</taxon>
        <taxon>rosids</taxon>
        <taxon>fabids</taxon>
        <taxon>Fabales</taxon>
        <taxon>Fabaceae</taxon>
        <taxon>Papilionoideae</taxon>
        <taxon>50 kb inversion clade</taxon>
        <taxon>dalbergioids sensu lato</taxon>
        <taxon>Dalbergieae</taxon>
        <taxon>Pterocarpus clade</taxon>
        <taxon>Arachis</taxon>
    </lineage>
</organism>
<evidence type="ECO:0000256" key="1">
    <source>
        <dbReference type="ARBA" id="ARBA00004167"/>
    </source>
</evidence>
<evidence type="ECO:0000256" key="3">
    <source>
        <dbReference type="ARBA" id="ARBA00022527"/>
    </source>
</evidence>
<keyword evidence="12 18" id="KW-0067">ATP-binding</keyword>
<keyword evidence="4" id="KW-0597">Phosphoprotein</keyword>
<dbReference type="PANTHER" id="PTHR45631:SF197">
    <property type="entry name" value="TYROSINE KINASE FAMILY PROTEIN"/>
    <property type="match status" value="1"/>
</dbReference>
<evidence type="ECO:0000259" key="19">
    <source>
        <dbReference type="PROSITE" id="PS50011"/>
    </source>
</evidence>
<dbReference type="InterPro" id="IPR011009">
    <property type="entry name" value="Kinase-like_dom_sf"/>
</dbReference>
<evidence type="ECO:0000256" key="9">
    <source>
        <dbReference type="ARBA" id="ARBA00022737"/>
    </source>
</evidence>
<dbReference type="FunFam" id="3.80.10.10:FF:000129">
    <property type="entry name" value="Leucine-rich repeat receptor-like kinase"/>
    <property type="match status" value="1"/>
</dbReference>
<reference evidence="20 21" key="1">
    <citation type="submission" date="2019-01" db="EMBL/GenBank/DDBJ databases">
        <title>Sequencing of cultivated peanut Arachis hypogaea provides insights into genome evolution and oil improvement.</title>
        <authorList>
            <person name="Chen X."/>
        </authorList>
    </citation>
    <scope>NUCLEOTIDE SEQUENCE [LARGE SCALE GENOMIC DNA]</scope>
    <source>
        <strain evidence="21">cv. Fuhuasheng</strain>
        <tissue evidence="20">Leaves</tissue>
    </source>
</reference>
<evidence type="ECO:0000256" key="17">
    <source>
        <dbReference type="ARBA" id="ARBA00048679"/>
    </source>
</evidence>
<keyword evidence="5" id="KW-0433">Leucine-rich repeat</keyword>
<dbReference type="Pfam" id="PF07714">
    <property type="entry name" value="PK_Tyr_Ser-Thr"/>
    <property type="match status" value="1"/>
</dbReference>
<dbReference type="Pfam" id="PF13855">
    <property type="entry name" value="LRR_8"/>
    <property type="match status" value="1"/>
</dbReference>
<evidence type="ECO:0000313" key="21">
    <source>
        <dbReference type="Proteomes" id="UP000289738"/>
    </source>
</evidence>
<dbReference type="EMBL" id="SDMP01000007">
    <property type="protein sequence ID" value="RYR49658.1"/>
    <property type="molecule type" value="Genomic_DNA"/>
</dbReference>
<dbReference type="GO" id="GO:0005524">
    <property type="term" value="F:ATP binding"/>
    <property type="evidence" value="ECO:0007669"/>
    <property type="project" value="UniProtKB-UniRule"/>
</dbReference>
<evidence type="ECO:0000256" key="10">
    <source>
        <dbReference type="ARBA" id="ARBA00022741"/>
    </source>
</evidence>
<dbReference type="GO" id="GO:0016020">
    <property type="term" value="C:membrane"/>
    <property type="evidence" value="ECO:0007669"/>
    <property type="project" value="UniProtKB-SubCell"/>
</dbReference>
<evidence type="ECO:0000256" key="8">
    <source>
        <dbReference type="ARBA" id="ARBA00022729"/>
    </source>
</evidence>
<dbReference type="Gene3D" id="1.10.510.10">
    <property type="entry name" value="Transferase(Phosphotransferase) domain 1"/>
    <property type="match status" value="1"/>
</dbReference>
<evidence type="ECO:0000256" key="7">
    <source>
        <dbReference type="ARBA" id="ARBA00022692"/>
    </source>
</evidence>
<keyword evidence="11" id="KW-0418">Kinase</keyword>
<dbReference type="FunFam" id="1.10.510.10:FF:000146">
    <property type="entry name" value="LRR receptor-like serine/threonine-protein kinase IOS1"/>
    <property type="match status" value="1"/>
</dbReference>
<sequence>MHHQNNSCYIIVVVTLIGHKLYSNLYLELEKVLPFQTEQGVTYEEVLRITNNFARVLGKGGFGTVFHSCLGNTQVAVKMLSPSGFSSREPAISGRGTYNYKQSIENRHLLAELLAKVHHKCLTALIGYCEGNNVALIHECMSNGDLSGLPIVHRDIKPQTCTLSWVILNCQRSFLVKKTHMYPHFGVVLHEIITGEPAISKTEERTHIIKWIILPCFSQEGLRDCNGVPTMTQVVTELKDCLAMYLMIYHPNHLCFFMGNLNFIEYVFQLLWNLPIIVHAQNQSGFVSIDCGLVDEASYKDETTSIYYTSDASIIDTGECHNISPKYKASSLAKQFWNVRSFPERIRNCYTLKVPQGRSSKYLLRARFMYGNYDGKDSLPQFDIYLGTKWWQSVVLKDPTSVITKEIIFVAASDYVHVCLVNTNKGTPFISALEIRVLDSDAYLINSIELLARYDIGLQEDKTVRYPDDVHDRIWTPYNSKDWKQINTSLAIDKESSSYNFLPLPASTVMETAAIPTNNNANIEFNFYPKHNASAYYVYFFVAEIQKLEANQFRDFNFFVNGDLLNGSPVNLKYLQSVYYISILEKPRLELWINKTTRSTLPPLFSAIEIYMTKNFSQSQTDQTDASAIMNVKLNYGIKRNWQGDPCIPLSYMWDGVNCSYAGSSPRIIYLNLSSSGLTGNITSAISNLKSIEYLDLSNNSLTGSVPYFLSQLHSLRVLNMEGNQLTGAVPMQLRENSNNGMLKTSFGGNQGLCYSGSCSNSNKVVVPLVASLGGAFVILATAITSFLIFKRHSVASEMGNLRAYSRIKMELESNKQQFSYAEVQKITKNFKRVVGKGASGIVYHGYVGDTEVAVKMLSPSDSNSAQAYLQFQAEAKLLAVAHHKCLTPLIGYCDDGTNMALIYEYMPNGDLAYHLSDKSETILSWQQRIQIAVDTAEGLEYLHEGCCPGVVHRDIKSKNILLTEKFRGKLADFGLAKIYPNENDTHMCTVVAGTPGYLDPLYHRSSKLSEKSDVYSFGVVLLEIITGHPAITKTEEKVHIIRLVGSMLSEREVNDVVDPRLEGNFDVDSAKKVLDIAMACVAAASINRPAMSYVVAQLKKCLPADDDDVQNRITVVNHLLHDSDIHQSLPGSIIDIISGQSSLER</sequence>
<comment type="catalytic activity">
    <reaction evidence="17">
        <text>L-seryl-[protein] + ATP = O-phospho-L-seryl-[protein] + ADP + H(+)</text>
        <dbReference type="Rhea" id="RHEA:17989"/>
        <dbReference type="Rhea" id="RHEA-COMP:9863"/>
        <dbReference type="Rhea" id="RHEA-COMP:11604"/>
        <dbReference type="ChEBI" id="CHEBI:15378"/>
        <dbReference type="ChEBI" id="CHEBI:29999"/>
        <dbReference type="ChEBI" id="CHEBI:30616"/>
        <dbReference type="ChEBI" id="CHEBI:83421"/>
        <dbReference type="ChEBI" id="CHEBI:456216"/>
        <dbReference type="EC" id="2.7.11.1"/>
    </reaction>
</comment>
<evidence type="ECO:0000256" key="2">
    <source>
        <dbReference type="ARBA" id="ARBA00012513"/>
    </source>
</evidence>
<dbReference type="PROSITE" id="PS50011">
    <property type="entry name" value="PROTEIN_KINASE_DOM"/>
    <property type="match status" value="1"/>
</dbReference>
<keyword evidence="9" id="KW-0677">Repeat</keyword>
<dbReference type="SUPFAM" id="SSF56112">
    <property type="entry name" value="Protein kinase-like (PK-like)"/>
    <property type="match status" value="2"/>
</dbReference>
<keyword evidence="3" id="KW-0723">Serine/threonine-protein kinase</keyword>
<keyword evidence="8" id="KW-0732">Signal</keyword>
<dbReference type="PROSITE" id="PS00108">
    <property type="entry name" value="PROTEIN_KINASE_ST"/>
    <property type="match status" value="1"/>
</dbReference>
<dbReference type="AlphaFoldDB" id="A0A445CFG6"/>
<evidence type="ECO:0000256" key="13">
    <source>
        <dbReference type="ARBA" id="ARBA00022989"/>
    </source>
</evidence>
<keyword evidence="10 18" id="KW-0547">Nucleotide-binding</keyword>
<accession>A0A445CFG6</accession>
<dbReference type="InterPro" id="IPR001611">
    <property type="entry name" value="Leu-rich_rpt"/>
</dbReference>
<keyword evidence="6" id="KW-0808">Transferase</keyword>
<evidence type="ECO:0000256" key="4">
    <source>
        <dbReference type="ARBA" id="ARBA00022553"/>
    </source>
</evidence>
<evidence type="ECO:0000256" key="12">
    <source>
        <dbReference type="ARBA" id="ARBA00022840"/>
    </source>
</evidence>
<protein>
    <recommendedName>
        <fullName evidence="2">non-specific serine/threonine protein kinase</fullName>
        <ecNumber evidence="2">2.7.11.1</ecNumber>
    </recommendedName>
</protein>
<evidence type="ECO:0000256" key="6">
    <source>
        <dbReference type="ARBA" id="ARBA00022679"/>
    </source>
</evidence>
<evidence type="ECO:0000256" key="11">
    <source>
        <dbReference type="ARBA" id="ARBA00022777"/>
    </source>
</evidence>
<comment type="subcellular location">
    <subcellularLocation>
        <location evidence="1">Membrane</location>
        <topology evidence="1">Single-pass membrane protein</topology>
    </subcellularLocation>
</comment>
<keyword evidence="13" id="KW-1133">Transmembrane helix</keyword>
<dbReference type="InterPro" id="IPR032675">
    <property type="entry name" value="LRR_dom_sf"/>
</dbReference>
<dbReference type="SMART" id="SM00220">
    <property type="entry name" value="S_TKc"/>
    <property type="match status" value="1"/>
</dbReference>
<dbReference type="STRING" id="3818.A0A445CFG6"/>
<dbReference type="GO" id="GO:0004674">
    <property type="term" value="F:protein serine/threonine kinase activity"/>
    <property type="evidence" value="ECO:0007669"/>
    <property type="project" value="UniProtKB-KW"/>
</dbReference>
<evidence type="ECO:0000256" key="16">
    <source>
        <dbReference type="ARBA" id="ARBA00047899"/>
    </source>
</evidence>
<evidence type="ECO:0000256" key="14">
    <source>
        <dbReference type="ARBA" id="ARBA00023136"/>
    </source>
</evidence>
<feature type="binding site" evidence="18">
    <location>
        <position position="856"/>
    </location>
    <ligand>
        <name>ATP</name>
        <dbReference type="ChEBI" id="CHEBI:30616"/>
    </ligand>
</feature>
<dbReference type="PROSITE" id="PS00107">
    <property type="entry name" value="PROTEIN_KINASE_ATP"/>
    <property type="match status" value="1"/>
</dbReference>
<dbReference type="InterPro" id="IPR017441">
    <property type="entry name" value="Protein_kinase_ATP_BS"/>
</dbReference>
<keyword evidence="7" id="KW-0812">Transmembrane</keyword>
<keyword evidence="14" id="KW-0472">Membrane</keyword>
<evidence type="ECO:0000256" key="15">
    <source>
        <dbReference type="ARBA" id="ARBA00023170"/>
    </source>
</evidence>
<dbReference type="Gene3D" id="3.80.10.10">
    <property type="entry name" value="Ribonuclease Inhibitor"/>
    <property type="match status" value="1"/>
</dbReference>
<dbReference type="EC" id="2.7.11.1" evidence="2"/>
<dbReference type="InterPro" id="IPR000719">
    <property type="entry name" value="Prot_kinase_dom"/>
</dbReference>
<gene>
    <name evidence="20" type="ORF">Ahy_A07g036188</name>
</gene>
<dbReference type="SUPFAM" id="SSF52058">
    <property type="entry name" value="L domain-like"/>
    <property type="match status" value="1"/>
</dbReference>
<evidence type="ECO:0000256" key="5">
    <source>
        <dbReference type="ARBA" id="ARBA00022614"/>
    </source>
</evidence>
<dbReference type="InterPro" id="IPR024788">
    <property type="entry name" value="Malectin-like_Carb-bd_dom"/>
</dbReference>
<comment type="caution">
    <text evidence="20">The sequence shown here is derived from an EMBL/GenBank/DDBJ whole genome shotgun (WGS) entry which is preliminary data.</text>
</comment>
<name>A0A445CFG6_ARAHY</name>
<evidence type="ECO:0000256" key="18">
    <source>
        <dbReference type="PROSITE-ProRule" id="PRU10141"/>
    </source>
</evidence>
<proteinExistence type="predicted"/>
<feature type="domain" description="Protein kinase" evidence="19">
    <location>
        <begin position="829"/>
        <end position="1103"/>
    </location>
</feature>
<keyword evidence="15" id="KW-0675">Receptor</keyword>
<keyword evidence="21" id="KW-1185">Reference proteome</keyword>
<dbReference type="Gene3D" id="3.30.200.20">
    <property type="entry name" value="Phosphorylase Kinase, domain 1"/>
    <property type="match status" value="2"/>
</dbReference>
<dbReference type="InterPro" id="IPR001245">
    <property type="entry name" value="Ser-Thr/Tyr_kinase_cat_dom"/>
</dbReference>